<dbReference type="InterPro" id="IPR012292">
    <property type="entry name" value="Globin/Proto"/>
</dbReference>
<dbReference type="SUPFAM" id="SSF46458">
    <property type="entry name" value="Globin-like"/>
    <property type="match status" value="1"/>
</dbReference>
<dbReference type="STRING" id="1401.BK123_34190"/>
<evidence type="ECO:0000256" key="3">
    <source>
        <dbReference type="ARBA" id="ARBA00022723"/>
    </source>
</evidence>
<dbReference type="CDD" id="cd14775">
    <property type="entry name" value="TrHb2_O-like"/>
    <property type="match status" value="1"/>
</dbReference>
<reference evidence="5 6" key="1">
    <citation type="submission" date="2016-11" db="EMBL/GenBank/DDBJ databases">
        <title>Paenibacillus species isolates.</title>
        <authorList>
            <person name="Beno S.M."/>
        </authorList>
    </citation>
    <scope>NUCLEOTIDE SEQUENCE [LARGE SCALE GENOMIC DNA]</scope>
    <source>
        <strain evidence="5 6">FSL F4-0100</strain>
    </source>
</reference>
<dbReference type="Proteomes" id="UP000187074">
    <property type="component" value="Unassembled WGS sequence"/>
</dbReference>
<sequence length="151" mass="16919">MQTVYEAVGGHEGLLKLAEAWHARVLEDEVVSHAFSHGYHPEHTERLAAYWAEALGGPQRYTEEYGNETTAVRLHSGNGPHNDMDKRAIVCFDQALVDVGIATNDKLRQVLHDYFAWTTINTMARYPGSANDVPEGLQIPHWSWDGLVGHQ</sequence>
<dbReference type="AlphaFoldDB" id="A0A1R1A9X6"/>
<organism evidence="5 6">
    <name type="scientific">Paenibacillus lautus</name>
    <name type="common">Bacillus lautus</name>
    <dbReference type="NCBI Taxonomy" id="1401"/>
    <lineage>
        <taxon>Bacteria</taxon>
        <taxon>Bacillati</taxon>
        <taxon>Bacillota</taxon>
        <taxon>Bacilli</taxon>
        <taxon>Bacillales</taxon>
        <taxon>Paenibacillaceae</taxon>
        <taxon>Paenibacillus</taxon>
    </lineage>
</organism>
<dbReference type="Pfam" id="PF01152">
    <property type="entry name" value="Bac_globin"/>
    <property type="match status" value="1"/>
</dbReference>
<keyword evidence="2" id="KW-0349">Heme</keyword>
<accession>A0A1R1A9X6</accession>
<comment type="caution">
    <text evidence="5">The sequence shown here is derived from an EMBL/GenBank/DDBJ whole genome shotgun (WGS) entry which is preliminary data.</text>
</comment>
<gene>
    <name evidence="5" type="ORF">BK123_34190</name>
</gene>
<dbReference type="EMBL" id="MRTF01000033">
    <property type="protein sequence ID" value="OME82340.1"/>
    <property type="molecule type" value="Genomic_DNA"/>
</dbReference>
<dbReference type="GO" id="GO:0019825">
    <property type="term" value="F:oxygen binding"/>
    <property type="evidence" value="ECO:0007669"/>
    <property type="project" value="InterPro"/>
</dbReference>
<proteinExistence type="predicted"/>
<evidence type="ECO:0000256" key="4">
    <source>
        <dbReference type="ARBA" id="ARBA00023004"/>
    </source>
</evidence>
<keyword evidence="3" id="KW-0479">Metal-binding</keyword>
<name>A0A1R1A9X6_PAELA</name>
<keyword evidence="1" id="KW-0813">Transport</keyword>
<keyword evidence="4" id="KW-0408">Iron</keyword>
<protein>
    <submittedName>
        <fullName evidence="5">Oxidoreductase</fullName>
    </submittedName>
</protein>
<evidence type="ECO:0000256" key="1">
    <source>
        <dbReference type="ARBA" id="ARBA00022448"/>
    </source>
</evidence>
<dbReference type="Gene3D" id="1.10.490.10">
    <property type="entry name" value="Globins"/>
    <property type="match status" value="1"/>
</dbReference>
<evidence type="ECO:0000313" key="6">
    <source>
        <dbReference type="Proteomes" id="UP000187074"/>
    </source>
</evidence>
<evidence type="ECO:0000256" key="2">
    <source>
        <dbReference type="ARBA" id="ARBA00022617"/>
    </source>
</evidence>
<evidence type="ECO:0000313" key="5">
    <source>
        <dbReference type="EMBL" id="OME82340.1"/>
    </source>
</evidence>
<dbReference type="OrthoDB" id="25954at2"/>
<dbReference type="GO" id="GO:0046872">
    <property type="term" value="F:metal ion binding"/>
    <property type="evidence" value="ECO:0007669"/>
    <property type="project" value="UniProtKB-KW"/>
</dbReference>
<dbReference type="GO" id="GO:0020037">
    <property type="term" value="F:heme binding"/>
    <property type="evidence" value="ECO:0007669"/>
    <property type="project" value="InterPro"/>
</dbReference>
<dbReference type="InterPro" id="IPR009050">
    <property type="entry name" value="Globin-like_sf"/>
</dbReference>
<dbReference type="InterPro" id="IPR001486">
    <property type="entry name" value="Hemoglobin_trunc"/>
</dbReference>